<accession>A0A1G8K7R3</accession>
<dbReference type="OrthoDB" id="6400929at2"/>
<keyword evidence="3" id="KW-1185">Reference proteome</keyword>
<evidence type="ECO:0000313" key="2">
    <source>
        <dbReference type="EMBL" id="SDI39462.1"/>
    </source>
</evidence>
<proteinExistence type="predicted"/>
<dbReference type="RefSeq" id="WP_143026528.1">
    <property type="nucleotide sequence ID" value="NZ_FNEM01000001.1"/>
</dbReference>
<evidence type="ECO:0000313" key="3">
    <source>
        <dbReference type="Proteomes" id="UP000199527"/>
    </source>
</evidence>
<keyword evidence="1" id="KW-0732">Signal</keyword>
<evidence type="ECO:0000256" key="1">
    <source>
        <dbReference type="SAM" id="SignalP"/>
    </source>
</evidence>
<sequence>MLVRVFVVILSCFLFTEVQAQPLRDPTQPPAWAAPSQAAAPVSNSGKLQSIVVSDTKRVAIIGGKSYGRGGQVLGSRITRIERDAVWLADGRKLVLFPKLGVQL</sequence>
<dbReference type="Proteomes" id="UP000199527">
    <property type="component" value="Unassembled WGS sequence"/>
</dbReference>
<reference evidence="3" key="1">
    <citation type="submission" date="2016-10" db="EMBL/GenBank/DDBJ databases">
        <authorList>
            <person name="Varghese N."/>
            <person name="Submissions S."/>
        </authorList>
    </citation>
    <scope>NUCLEOTIDE SEQUENCE [LARGE SCALE GENOMIC DNA]</scope>
    <source>
        <strain evidence="3">DSM 23317</strain>
    </source>
</reference>
<gene>
    <name evidence="2" type="ORF">SAMN04488540_101281</name>
</gene>
<dbReference type="EMBL" id="FNEM01000001">
    <property type="protein sequence ID" value="SDI39462.1"/>
    <property type="molecule type" value="Genomic_DNA"/>
</dbReference>
<name>A0A1G8K7R3_9GAMM</name>
<protein>
    <submittedName>
        <fullName evidence="2">MSHA biogenesis protein MshK</fullName>
    </submittedName>
</protein>
<feature type="chain" id="PRO_5011609277" evidence="1">
    <location>
        <begin position="21"/>
        <end position="104"/>
    </location>
</feature>
<organism evidence="2 3">
    <name type="scientific">Ferrimonas sediminum</name>
    <dbReference type="NCBI Taxonomy" id="718193"/>
    <lineage>
        <taxon>Bacteria</taxon>
        <taxon>Pseudomonadati</taxon>
        <taxon>Pseudomonadota</taxon>
        <taxon>Gammaproteobacteria</taxon>
        <taxon>Alteromonadales</taxon>
        <taxon>Ferrimonadaceae</taxon>
        <taxon>Ferrimonas</taxon>
    </lineage>
</organism>
<dbReference type="AlphaFoldDB" id="A0A1G8K7R3"/>
<feature type="signal peptide" evidence="1">
    <location>
        <begin position="1"/>
        <end position="20"/>
    </location>
</feature>